<organism evidence="1 2">
    <name type="scientific">Austropuccinia psidii MF-1</name>
    <dbReference type="NCBI Taxonomy" id="1389203"/>
    <lineage>
        <taxon>Eukaryota</taxon>
        <taxon>Fungi</taxon>
        <taxon>Dikarya</taxon>
        <taxon>Basidiomycota</taxon>
        <taxon>Pucciniomycotina</taxon>
        <taxon>Pucciniomycetes</taxon>
        <taxon>Pucciniales</taxon>
        <taxon>Sphaerophragmiaceae</taxon>
        <taxon>Austropuccinia</taxon>
    </lineage>
</organism>
<accession>A0A9Q3D089</accession>
<proteinExistence type="predicted"/>
<evidence type="ECO:0000313" key="2">
    <source>
        <dbReference type="Proteomes" id="UP000765509"/>
    </source>
</evidence>
<feature type="non-terminal residue" evidence="1">
    <location>
        <position position="1"/>
    </location>
</feature>
<dbReference type="AlphaFoldDB" id="A0A9Q3D089"/>
<dbReference type="EMBL" id="AVOT02011367">
    <property type="protein sequence ID" value="MBW0491998.1"/>
    <property type="molecule type" value="Genomic_DNA"/>
</dbReference>
<protein>
    <submittedName>
        <fullName evidence="1">Uncharacterized protein</fullName>
    </submittedName>
</protein>
<comment type="caution">
    <text evidence="1">The sequence shown here is derived from an EMBL/GenBank/DDBJ whole genome shotgun (WGS) entry which is preliminary data.</text>
</comment>
<gene>
    <name evidence="1" type="ORF">O181_031713</name>
</gene>
<reference evidence="1" key="1">
    <citation type="submission" date="2021-03" db="EMBL/GenBank/DDBJ databases">
        <title>Draft genome sequence of rust myrtle Austropuccinia psidii MF-1, a brazilian biotype.</title>
        <authorList>
            <person name="Quecine M.C."/>
            <person name="Pachon D.M.R."/>
            <person name="Bonatelli M.L."/>
            <person name="Correr F.H."/>
            <person name="Franceschini L.M."/>
            <person name="Leite T.F."/>
            <person name="Margarido G.R.A."/>
            <person name="Almeida C.A."/>
            <person name="Ferrarezi J.A."/>
            <person name="Labate C.A."/>
        </authorList>
    </citation>
    <scope>NUCLEOTIDE SEQUENCE</scope>
    <source>
        <strain evidence="1">MF-1</strain>
    </source>
</reference>
<dbReference type="Proteomes" id="UP000765509">
    <property type="component" value="Unassembled WGS sequence"/>
</dbReference>
<evidence type="ECO:0000313" key="1">
    <source>
        <dbReference type="EMBL" id="MBW0491998.1"/>
    </source>
</evidence>
<sequence>AQSLKLNSRQRRSAYRPKKARKVNSQNLSLVNKKRVACVLMQKPIFPAEVYLQVLEDVEHEIPEQLDEPGSLLYWCLESPVLTATWAERLRRQKLAWDSSAPPLCQVDRRTRAVMLRRLKFFNGVPTVQNFEASGPAESPPAPMAYAAATFYDHRRLVIFSEGHLPLETREFVTSKCQTWESLTFDFDLELGNTISVYDTLNLISLPNLSRMIRSGNNRVRAGPSGFFFVSI</sequence>
<name>A0A9Q3D089_9BASI</name>
<keyword evidence="2" id="KW-1185">Reference proteome</keyword>